<keyword evidence="3" id="KW-1133">Transmembrane helix</keyword>
<evidence type="ECO:0000313" key="7">
    <source>
        <dbReference type="Proteomes" id="UP000249304"/>
    </source>
</evidence>
<keyword evidence="4" id="KW-0472">Membrane</keyword>
<evidence type="ECO:0000256" key="4">
    <source>
        <dbReference type="ARBA" id="ARBA00023136"/>
    </source>
</evidence>
<reference evidence="6 7" key="1">
    <citation type="submission" date="2018-01" db="EMBL/GenBank/DDBJ databases">
        <title>Draft genome sequence of Nonomuraea sp. KC333.</title>
        <authorList>
            <person name="Sahin N."/>
            <person name="Saygin H."/>
            <person name="Ay H."/>
        </authorList>
    </citation>
    <scope>NUCLEOTIDE SEQUENCE [LARGE SCALE GENOMIC DNA]</scope>
    <source>
        <strain evidence="6 7">KC333</strain>
    </source>
</reference>
<evidence type="ECO:0000256" key="5">
    <source>
        <dbReference type="SAM" id="SignalP"/>
    </source>
</evidence>
<keyword evidence="6" id="KW-0378">Hydrolase</keyword>
<accession>A0A2W2FBY2</accession>
<dbReference type="GO" id="GO:0008237">
    <property type="term" value="F:metallopeptidase activity"/>
    <property type="evidence" value="ECO:0007669"/>
    <property type="project" value="UniProtKB-KW"/>
</dbReference>
<dbReference type="EMBL" id="POUD01000043">
    <property type="protein sequence ID" value="PZG19107.1"/>
    <property type="molecule type" value="Genomic_DNA"/>
</dbReference>
<dbReference type="PANTHER" id="PTHR30168:SF0">
    <property type="entry name" value="INNER MEMBRANE PROTEIN"/>
    <property type="match status" value="1"/>
</dbReference>
<evidence type="ECO:0000256" key="3">
    <source>
        <dbReference type="ARBA" id="ARBA00022989"/>
    </source>
</evidence>
<feature type="signal peptide" evidence="5">
    <location>
        <begin position="1"/>
        <end position="30"/>
    </location>
</feature>
<keyword evidence="5" id="KW-0732">Signal</keyword>
<comment type="subcellular location">
    <subcellularLocation>
        <location evidence="1">Membrane</location>
        <topology evidence="1">Single-pass membrane protein</topology>
    </subcellularLocation>
</comment>
<organism evidence="6 7">
    <name type="scientific">Nonomuraea aridisoli</name>
    <dbReference type="NCBI Taxonomy" id="2070368"/>
    <lineage>
        <taxon>Bacteria</taxon>
        <taxon>Bacillati</taxon>
        <taxon>Actinomycetota</taxon>
        <taxon>Actinomycetes</taxon>
        <taxon>Streptosporangiales</taxon>
        <taxon>Streptosporangiaceae</taxon>
        <taxon>Nonomuraea</taxon>
    </lineage>
</organism>
<keyword evidence="6" id="KW-0482">Metalloprotease</keyword>
<dbReference type="GO" id="GO:0016020">
    <property type="term" value="C:membrane"/>
    <property type="evidence" value="ECO:0007669"/>
    <property type="project" value="UniProtKB-SubCell"/>
</dbReference>
<name>A0A2W2FBY2_9ACTN</name>
<sequence length="259" mass="28352">MLPVVAFAPLSRVLALVVAVTLSCGQIAHAAPVADPFPEKAGKLGAVSCPETPIVQGGIPRPRQYLQAVMKCLDKSWKAYVARAGRDFTKPVAHYYDEPAETMCGLPWPGHVEAAYCPGNATIVFSLTGRWIDDRTDLYPMKVAAHEYAHHAQSLLGVRRAYDKAYKRAADDRKRELQRRYELQADCLSGVFLGSAWRSLTRTPEDWAELLVATRASGDEDGPRTHGTGASRVAWLQRGYRAQSPAACDTWSAPASKVS</sequence>
<keyword evidence="6" id="KW-0645">Protease</keyword>
<comment type="caution">
    <text evidence="6">The sequence shown here is derived from an EMBL/GenBank/DDBJ whole genome shotgun (WGS) entry which is preliminary data.</text>
</comment>
<evidence type="ECO:0000313" key="6">
    <source>
        <dbReference type="EMBL" id="PZG19107.1"/>
    </source>
</evidence>
<dbReference type="InterPro" id="IPR007343">
    <property type="entry name" value="Uncharacterised_pept_Zn_put"/>
</dbReference>
<feature type="chain" id="PRO_5015964377" evidence="5">
    <location>
        <begin position="31"/>
        <end position="259"/>
    </location>
</feature>
<dbReference type="Proteomes" id="UP000249304">
    <property type="component" value="Unassembled WGS sequence"/>
</dbReference>
<protein>
    <submittedName>
        <fullName evidence="6">Metalloprotease-like protein</fullName>
    </submittedName>
</protein>
<keyword evidence="2" id="KW-0812">Transmembrane</keyword>
<gene>
    <name evidence="6" type="ORF">C1J01_13270</name>
</gene>
<dbReference type="PANTHER" id="PTHR30168">
    <property type="entry name" value="PUTATIVE MEMBRANE PROTEIN YPFJ"/>
    <property type="match status" value="1"/>
</dbReference>
<dbReference type="GO" id="GO:0006508">
    <property type="term" value="P:proteolysis"/>
    <property type="evidence" value="ECO:0007669"/>
    <property type="project" value="UniProtKB-KW"/>
</dbReference>
<evidence type="ECO:0000256" key="2">
    <source>
        <dbReference type="ARBA" id="ARBA00022692"/>
    </source>
</evidence>
<keyword evidence="7" id="KW-1185">Reference proteome</keyword>
<dbReference type="Pfam" id="PF04228">
    <property type="entry name" value="Zn_peptidase"/>
    <property type="match status" value="1"/>
</dbReference>
<proteinExistence type="predicted"/>
<dbReference type="AlphaFoldDB" id="A0A2W2FBY2"/>
<evidence type="ECO:0000256" key="1">
    <source>
        <dbReference type="ARBA" id="ARBA00004167"/>
    </source>
</evidence>
<dbReference type="OrthoDB" id="9774900at2"/>